<keyword evidence="4" id="KW-1185">Reference proteome</keyword>
<reference evidence="2" key="1">
    <citation type="submission" date="2015-10" db="EMBL/GenBank/DDBJ databases">
        <title>EvidentialGene: Evidence-directed Construction of Complete mRNA Transcriptomes without Genomes.</title>
        <authorList>
            <person name="Gilbert D.G."/>
        </authorList>
    </citation>
    <scope>NUCLEOTIDE SEQUENCE</scope>
</reference>
<reference evidence="3 4" key="2">
    <citation type="submission" date="2016-03" db="EMBL/GenBank/DDBJ databases">
        <title>EvidentialGene: Evidence-directed Construction of Genes on Genomes.</title>
        <authorList>
            <person name="Gilbert D.G."/>
            <person name="Choi J.-H."/>
            <person name="Mockaitis K."/>
            <person name="Colbourne J."/>
            <person name="Pfrender M."/>
        </authorList>
    </citation>
    <scope>NUCLEOTIDE SEQUENCE [LARGE SCALE GENOMIC DNA]</scope>
    <source>
        <strain evidence="3 4">Xinb3</strain>
        <tissue evidence="3">Complete organism</tissue>
    </source>
</reference>
<gene>
    <name evidence="3" type="ORF">APZ42_018174</name>
</gene>
<evidence type="ECO:0000313" key="3">
    <source>
        <dbReference type="EMBL" id="KZS16137.1"/>
    </source>
</evidence>
<organism evidence="2">
    <name type="scientific">Daphnia magna</name>
    <dbReference type="NCBI Taxonomy" id="35525"/>
    <lineage>
        <taxon>Eukaryota</taxon>
        <taxon>Metazoa</taxon>
        <taxon>Ecdysozoa</taxon>
        <taxon>Arthropoda</taxon>
        <taxon>Crustacea</taxon>
        <taxon>Branchiopoda</taxon>
        <taxon>Diplostraca</taxon>
        <taxon>Cladocera</taxon>
        <taxon>Anomopoda</taxon>
        <taxon>Daphniidae</taxon>
        <taxon>Daphnia</taxon>
    </lineage>
</organism>
<dbReference type="Proteomes" id="UP000076858">
    <property type="component" value="Unassembled WGS sequence"/>
</dbReference>
<feature type="region of interest" description="Disordered" evidence="1">
    <location>
        <begin position="17"/>
        <end position="71"/>
    </location>
</feature>
<feature type="compositionally biased region" description="Polar residues" evidence="1">
    <location>
        <begin position="54"/>
        <end position="71"/>
    </location>
</feature>
<proteinExistence type="predicted"/>
<name>A0A0P6I3G1_9CRUS</name>
<evidence type="ECO:0000313" key="2">
    <source>
        <dbReference type="EMBL" id="JAN82792.1"/>
    </source>
</evidence>
<accession>A0A0P6I3G1</accession>
<protein>
    <submittedName>
        <fullName evidence="2">Uncharacterized protein</fullName>
    </submittedName>
</protein>
<dbReference type="EMBL" id="GDIQ01011945">
    <property type="protein sequence ID" value="JAN82792.1"/>
    <property type="molecule type" value="Transcribed_RNA"/>
</dbReference>
<feature type="compositionally biased region" description="Low complexity" evidence="1">
    <location>
        <begin position="26"/>
        <end position="37"/>
    </location>
</feature>
<evidence type="ECO:0000313" key="4">
    <source>
        <dbReference type="Proteomes" id="UP000076858"/>
    </source>
</evidence>
<evidence type="ECO:0000256" key="1">
    <source>
        <dbReference type="SAM" id="MobiDB-lite"/>
    </source>
</evidence>
<sequence length="71" mass="8077">MRRESIFKLKDRFKNTHTHKHTQTGSSVCLFSSSSSSTTHHNHGKADFRHGQVTGRTNNNNETTMTICRGM</sequence>
<dbReference type="EMBL" id="LRGB01000760">
    <property type="protein sequence ID" value="KZS16137.1"/>
    <property type="molecule type" value="Genomic_DNA"/>
</dbReference>
<dbReference type="AlphaFoldDB" id="A0A0P6I3G1"/>